<keyword evidence="12" id="KW-1185">Reference proteome</keyword>
<comment type="pathway">
    <text evidence="7">Carotenoid biosynthesis; staphyloxanthin biosynthesis; staphyloxanthin from farnesyl diphosphate: step 4/5.</text>
</comment>
<dbReference type="CDD" id="cd00761">
    <property type="entry name" value="Glyco_tranf_GTA_type"/>
    <property type="match status" value="1"/>
</dbReference>
<accession>A0ABR8Q8N5</accession>
<proteinExistence type="inferred from homology"/>
<evidence type="ECO:0000256" key="3">
    <source>
        <dbReference type="ARBA" id="ARBA00022676"/>
    </source>
</evidence>
<dbReference type="InterPro" id="IPR029044">
    <property type="entry name" value="Nucleotide-diphossugar_trans"/>
</dbReference>
<feature type="domain" description="Glycosyltransferase 2-like" evidence="10">
    <location>
        <begin position="10"/>
        <end position="162"/>
    </location>
</feature>
<evidence type="ECO:0000256" key="5">
    <source>
        <dbReference type="ARBA" id="ARBA00023136"/>
    </source>
</evidence>
<evidence type="ECO:0000256" key="8">
    <source>
        <dbReference type="ARBA" id="ARBA00038120"/>
    </source>
</evidence>
<keyword evidence="4" id="KW-0808">Transferase</keyword>
<keyword evidence="2" id="KW-1003">Cell membrane</keyword>
<evidence type="ECO:0000313" key="12">
    <source>
        <dbReference type="Proteomes" id="UP000604241"/>
    </source>
</evidence>
<evidence type="ECO:0000256" key="7">
    <source>
        <dbReference type="ARBA" id="ARBA00037904"/>
    </source>
</evidence>
<protein>
    <recommendedName>
        <fullName evidence="9">4,4'-diaponeurosporenoate glycosyltransferase</fullName>
    </recommendedName>
</protein>
<evidence type="ECO:0000256" key="9">
    <source>
        <dbReference type="ARBA" id="ARBA00040345"/>
    </source>
</evidence>
<dbReference type="PANTHER" id="PTHR43646:SF2">
    <property type="entry name" value="GLYCOSYLTRANSFERASE 2-LIKE DOMAIN-CONTAINING PROTEIN"/>
    <property type="match status" value="1"/>
</dbReference>
<comment type="similarity">
    <text evidence="8">Belongs to the glycosyltransferase 2 family. CrtQ subfamily.</text>
</comment>
<dbReference type="InterPro" id="IPR001173">
    <property type="entry name" value="Glyco_trans_2-like"/>
</dbReference>
<dbReference type="Proteomes" id="UP000604241">
    <property type="component" value="Unassembled WGS sequence"/>
</dbReference>
<name>A0ABR8Q8N5_9CELL</name>
<keyword evidence="3" id="KW-0328">Glycosyltransferase</keyword>
<comment type="subcellular location">
    <subcellularLocation>
        <location evidence="1">Cell membrane</location>
    </subcellularLocation>
</comment>
<evidence type="ECO:0000256" key="6">
    <source>
        <dbReference type="ARBA" id="ARBA00037281"/>
    </source>
</evidence>
<evidence type="ECO:0000313" key="11">
    <source>
        <dbReference type="EMBL" id="MBD7916787.1"/>
    </source>
</evidence>
<gene>
    <name evidence="11" type="ORF">H9657_00620</name>
</gene>
<dbReference type="EMBL" id="JACSQV010000001">
    <property type="protein sequence ID" value="MBD7916787.1"/>
    <property type="molecule type" value="Genomic_DNA"/>
</dbReference>
<organism evidence="11 12">
    <name type="scientific">Cellulomonas avistercoris</name>
    <dbReference type="NCBI Taxonomy" id="2762242"/>
    <lineage>
        <taxon>Bacteria</taxon>
        <taxon>Bacillati</taxon>
        <taxon>Actinomycetota</taxon>
        <taxon>Actinomycetes</taxon>
        <taxon>Micrococcales</taxon>
        <taxon>Cellulomonadaceae</taxon>
        <taxon>Cellulomonas</taxon>
    </lineage>
</organism>
<dbReference type="SUPFAM" id="SSF53448">
    <property type="entry name" value="Nucleotide-diphospho-sugar transferases"/>
    <property type="match status" value="1"/>
</dbReference>
<comment type="caution">
    <text evidence="11">The sequence shown here is derived from an EMBL/GenBank/DDBJ whole genome shotgun (WGS) entry which is preliminary data.</text>
</comment>
<evidence type="ECO:0000256" key="2">
    <source>
        <dbReference type="ARBA" id="ARBA00022475"/>
    </source>
</evidence>
<dbReference type="PANTHER" id="PTHR43646">
    <property type="entry name" value="GLYCOSYLTRANSFERASE"/>
    <property type="match status" value="1"/>
</dbReference>
<dbReference type="Pfam" id="PF00535">
    <property type="entry name" value="Glycos_transf_2"/>
    <property type="match status" value="1"/>
</dbReference>
<dbReference type="Gene3D" id="3.90.550.10">
    <property type="entry name" value="Spore Coat Polysaccharide Biosynthesis Protein SpsA, Chain A"/>
    <property type="match status" value="1"/>
</dbReference>
<evidence type="ECO:0000256" key="1">
    <source>
        <dbReference type="ARBA" id="ARBA00004236"/>
    </source>
</evidence>
<evidence type="ECO:0000259" key="10">
    <source>
        <dbReference type="Pfam" id="PF00535"/>
    </source>
</evidence>
<comment type="function">
    <text evidence="6">Catalyzes the glycosylation of 4,4'-diaponeurosporenoate, i.e. the esterification of glucose at the C1'' position with the carboxyl group of 4,4'-diaponeurosporenic acid, to form glycosyl-4,4'-diaponeurosporenoate. This is a step in the biosynthesis of staphyloxanthin, an orange pigment present in most staphylococci strains.</text>
</comment>
<evidence type="ECO:0000256" key="4">
    <source>
        <dbReference type="ARBA" id="ARBA00022679"/>
    </source>
</evidence>
<reference evidence="11 12" key="1">
    <citation type="submission" date="2020-08" db="EMBL/GenBank/DDBJ databases">
        <title>A Genomic Blueprint of the Chicken Gut Microbiome.</title>
        <authorList>
            <person name="Gilroy R."/>
            <person name="Ravi A."/>
            <person name="Getino M."/>
            <person name="Pursley I."/>
            <person name="Horton D.L."/>
            <person name="Alikhan N.-F."/>
            <person name="Baker D."/>
            <person name="Gharbi K."/>
            <person name="Hall N."/>
            <person name="Watson M."/>
            <person name="Adriaenssens E.M."/>
            <person name="Foster-Nyarko E."/>
            <person name="Jarju S."/>
            <person name="Secka A."/>
            <person name="Antonio M."/>
            <person name="Oren A."/>
            <person name="Chaudhuri R."/>
            <person name="La Ragione R.M."/>
            <person name="Hildebrand F."/>
            <person name="Pallen M.J."/>
        </authorList>
    </citation>
    <scope>NUCLEOTIDE SEQUENCE [LARGE SCALE GENOMIC DNA]</scope>
    <source>
        <strain evidence="11 12">Sa3CUA2</strain>
    </source>
</reference>
<keyword evidence="5" id="KW-0472">Membrane</keyword>
<sequence>MPRTGSATVSVVIPVRDDAQHLDACLALLGRQTRRPDEVVVVDNGSTDASALVARQHGARVVVEPRPGIPYAAAAGYDAARGDLILRLDADSRPGPDWVAHAVRVLADPDVEAVSGAGRFDLRGPGGALLAHAYLGAYYTLGHLAAGHPVIWGSSAAFRADAWRRVREHITRSGDVHDDLDLAMALGPDARVIVDRTWRVGVSARSLRPGRQWVRRFGRAFRTLRRQWDVMPPWERWRVRLQG</sequence>